<evidence type="ECO:0008006" key="2">
    <source>
        <dbReference type="Google" id="ProtNLM"/>
    </source>
</evidence>
<organism evidence="1">
    <name type="scientific">marine sediment metagenome</name>
    <dbReference type="NCBI Taxonomy" id="412755"/>
    <lineage>
        <taxon>unclassified sequences</taxon>
        <taxon>metagenomes</taxon>
        <taxon>ecological metagenomes</taxon>
    </lineage>
</organism>
<proteinExistence type="predicted"/>
<dbReference type="AlphaFoldDB" id="X0YUJ1"/>
<evidence type="ECO:0000313" key="1">
    <source>
        <dbReference type="EMBL" id="GAG50367.1"/>
    </source>
</evidence>
<dbReference type="EMBL" id="BARS01055950">
    <property type="protein sequence ID" value="GAG50367.1"/>
    <property type="molecule type" value="Genomic_DNA"/>
</dbReference>
<gene>
    <name evidence="1" type="ORF">S01H1_82521</name>
</gene>
<comment type="caution">
    <text evidence="1">The sequence shown here is derived from an EMBL/GenBank/DDBJ whole genome shotgun (WGS) entry which is preliminary data.</text>
</comment>
<reference evidence="1" key="1">
    <citation type="journal article" date="2014" name="Front. Microbiol.">
        <title>High frequency of phylogenetically diverse reductive dehalogenase-homologous genes in deep subseafloor sedimentary metagenomes.</title>
        <authorList>
            <person name="Kawai M."/>
            <person name="Futagami T."/>
            <person name="Toyoda A."/>
            <person name="Takaki Y."/>
            <person name="Nishi S."/>
            <person name="Hori S."/>
            <person name="Arai W."/>
            <person name="Tsubouchi T."/>
            <person name="Morono Y."/>
            <person name="Uchiyama I."/>
            <person name="Ito T."/>
            <person name="Fujiyama A."/>
            <person name="Inagaki F."/>
            <person name="Takami H."/>
        </authorList>
    </citation>
    <scope>NUCLEOTIDE SEQUENCE</scope>
    <source>
        <strain evidence="1">Expedition CK06-06</strain>
    </source>
</reference>
<protein>
    <recommendedName>
        <fullName evidence="2">YCII-related domain-containing protein</fullName>
    </recommendedName>
</protein>
<accession>X0YUJ1</accession>
<sequence>MARYMIEAPHTAAECLEALDEVLAKGAELLDKFHWGCMAGVHNGWAIVEAESESAARNMVPPSQRGKWRITEVTKITPEQIEAYH</sequence>
<name>X0YUJ1_9ZZZZ</name>